<accession>A0A914P853</accession>
<feature type="region of interest" description="Disordered" evidence="4">
    <location>
        <begin position="283"/>
        <end position="329"/>
    </location>
</feature>
<evidence type="ECO:0000256" key="2">
    <source>
        <dbReference type="ARBA" id="ARBA00023054"/>
    </source>
</evidence>
<feature type="region of interest" description="Disordered" evidence="4">
    <location>
        <begin position="122"/>
        <end position="166"/>
    </location>
</feature>
<comment type="similarity">
    <text evidence="1">Belongs to the Nav/unc-53 family.</text>
</comment>
<proteinExistence type="inferred from homology"/>
<feature type="domain" description="AAA+ ATPase" evidence="5">
    <location>
        <begin position="470"/>
        <end position="624"/>
    </location>
</feature>
<dbReference type="InterPro" id="IPR039041">
    <property type="entry name" value="Nav/unc-53"/>
</dbReference>
<dbReference type="WBParaSite" id="PDA_v2.g14225.t1">
    <property type="protein sequence ID" value="PDA_v2.g14225.t1"/>
    <property type="gene ID" value="PDA_v2.g14225"/>
</dbReference>
<dbReference type="Proteomes" id="UP000887578">
    <property type="component" value="Unplaced"/>
</dbReference>
<dbReference type="InterPro" id="IPR057126">
    <property type="entry name" value="NAV1-like_ubiquitin-like"/>
</dbReference>
<protein>
    <submittedName>
        <fullName evidence="7">AAA+ ATPase domain-containing protein</fullName>
    </submittedName>
</protein>
<dbReference type="PANTHER" id="PTHR12784:SF28">
    <property type="entry name" value="PROTEIN SICKIE"/>
    <property type="match status" value="1"/>
</dbReference>
<keyword evidence="2 3" id="KW-0175">Coiled coil</keyword>
<evidence type="ECO:0000256" key="1">
    <source>
        <dbReference type="ARBA" id="ARBA00006255"/>
    </source>
</evidence>
<dbReference type="InterPro" id="IPR057568">
    <property type="entry name" value="CortBP2_NAV1-like_AAA_lid"/>
</dbReference>
<evidence type="ECO:0000313" key="6">
    <source>
        <dbReference type="Proteomes" id="UP000887578"/>
    </source>
</evidence>
<feature type="coiled-coil region" evidence="3">
    <location>
        <begin position="222"/>
        <end position="270"/>
    </location>
</feature>
<sequence length="766" mass="85785">MAQGGSEMSLASSTGSYGIIGSEERYEAEIRKLNYELENYRQTITKLTAKHDNYNQVIHMFDSRLQMLVRHVSKLNQKSQLKEEEVEKLKSQIEYLRSLSSCATVPDSSLYGKVVEHVGEHHLQRHPSMESVASHRSSFSTSSKSSRLDKNGLSKGGKKSSWTANMDNQIRSSFSRAFHKGKKGKNGSVSDVEQSPLHSTALHSIAGSVNQLTEIGTNPLELLQLKKELKSKEEVLTDIRLDALDKAREVDILRETVARLASENKLLKRNLACSKRIDSRASSRQSLSTCHDEEPVYDPLPGGPTGSSSSHMSERSFSSTASSSKRSSNGLSTRVCISLEPSGSLEFTQHQHELTIGSLIQPQSTTSWNDIDLQLITMLKDYLHRIESDTTMGIDCEKAIIGYRVGNDFIRNKSAPDLIIPTQNPSDIITPSTTIRIRLQGVQQDSVDGLIIESLFPKGILKQLIHLLGQSRRLVIHGARGIGKTNLAKTLAKYFSYKLASKSNSIKPESIVDVRYPDDEKDKKFQAVQDNLQSLLKTGTTSIILIDNVSRRCIPYLLKAFKCADNSQDTPYVICTVNGALQRQVEEMQSSYGFRIFQLTNHMDAVKGFMGRYLRRRIAEAELTGQCRCGEQLQAIIDFLGKALIAINSFIEKANAPDETIGPRTFVQCPLSVESSRDWFIRLWNENLVPYMMKAAREGMILGCRGQLKDPTEYIIEHWAWPDNGESSLLNPVKIANVQSGSEFDPMLALERIEENRKLQEHVHVH</sequence>
<evidence type="ECO:0000313" key="7">
    <source>
        <dbReference type="WBParaSite" id="PDA_v2.g14225.t1"/>
    </source>
</evidence>
<dbReference type="AlphaFoldDB" id="A0A914P853"/>
<dbReference type="SUPFAM" id="SSF52540">
    <property type="entry name" value="P-loop containing nucleoside triphosphate hydrolases"/>
    <property type="match status" value="1"/>
</dbReference>
<dbReference type="Gene3D" id="3.40.50.300">
    <property type="entry name" value="P-loop containing nucleotide triphosphate hydrolases"/>
    <property type="match status" value="1"/>
</dbReference>
<evidence type="ECO:0000259" key="5">
    <source>
        <dbReference type="SMART" id="SM00382"/>
    </source>
</evidence>
<dbReference type="Pfam" id="PF25408">
    <property type="entry name" value="AAA_lid_NAV1"/>
    <property type="match status" value="1"/>
</dbReference>
<name>A0A914P853_9BILA</name>
<dbReference type="GO" id="GO:0022008">
    <property type="term" value="P:neurogenesis"/>
    <property type="evidence" value="ECO:0007669"/>
    <property type="project" value="InterPro"/>
</dbReference>
<keyword evidence="6" id="KW-1185">Reference proteome</keyword>
<dbReference type="PANTHER" id="PTHR12784">
    <property type="entry name" value="STEERIN"/>
    <property type="match status" value="1"/>
</dbReference>
<dbReference type="SMART" id="SM00382">
    <property type="entry name" value="AAA"/>
    <property type="match status" value="1"/>
</dbReference>
<feature type="compositionally biased region" description="Low complexity" evidence="4">
    <location>
        <begin position="131"/>
        <end position="145"/>
    </location>
</feature>
<dbReference type="InterPro" id="IPR027417">
    <property type="entry name" value="P-loop_NTPase"/>
</dbReference>
<dbReference type="Pfam" id="PF23092">
    <property type="entry name" value="Ubiquitin_6"/>
    <property type="match status" value="1"/>
</dbReference>
<evidence type="ECO:0000256" key="3">
    <source>
        <dbReference type="SAM" id="Coils"/>
    </source>
</evidence>
<feature type="coiled-coil region" evidence="3">
    <location>
        <begin position="23"/>
        <end position="92"/>
    </location>
</feature>
<dbReference type="InterPro" id="IPR003593">
    <property type="entry name" value="AAA+_ATPase"/>
</dbReference>
<reference evidence="7" key="1">
    <citation type="submission" date="2022-11" db="UniProtKB">
        <authorList>
            <consortium name="WormBaseParasite"/>
        </authorList>
    </citation>
    <scope>IDENTIFICATION</scope>
</reference>
<feature type="compositionally biased region" description="Low complexity" evidence="4">
    <location>
        <begin position="306"/>
        <end position="328"/>
    </location>
</feature>
<organism evidence="6 7">
    <name type="scientific">Panagrolaimus davidi</name>
    <dbReference type="NCBI Taxonomy" id="227884"/>
    <lineage>
        <taxon>Eukaryota</taxon>
        <taxon>Metazoa</taxon>
        <taxon>Ecdysozoa</taxon>
        <taxon>Nematoda</taxon>
        <taxon>Chromadorea</taxon>
        <taxon>Rhabditida</taxon>
        <taxon>Tylenchina</taxon>
        <taxon>Panagrolaimomorpha</taxon>
        <taxon>Panagrolaimoidea</taxon>
        <taxon>Panagrolaimidae</taxon>
        <taxon>Panagrolaimus</taxon>
    </lineage>
</organism>
<evidence type="ECO:0000256" key="4">
    <source>
        <dbReference type="SAM" id="MobiDB-lite"/>
    </source>
</evidence>